<dbReference type="CDD" id="cd02966">
    <property type="entry name" value="TlpA_like_family"/>
    <property type="match status" value="1"/>
</dbReference>
<dbReference type="Proteomes" id="UP001548189">
    <property type="component" value="Unassembled WGS sequence"/>
</dbReference>
<keyword evidence="2" id="KW-1185">Reference proteome</keyword>
<dbReference type="SUPFAM" id="SSF52833">
    <property type="entry name" value="Thioredoxin-like"/>
    <property type="match status" value="1"/>
</dbReference>
<dbReference type="EMBL" id="JBEVCJ010000002">
    <property type="protein sequence ID" value="MET1254113.1"/>
    <property type="molecule type" value="Genomic_DNA"/>
</dbReference>
<accession>A0ABV2BQ97</accession>
<evidence type="ECO:0000313" key="1">
    <source>
        <dbReference type="EMBL" id="MET1254113.1"/>
    </source>
</evidence>
<dbReference type="InterPro" id="IPR050553">
    <property type="entry name" value="Thioredoxin_ResA/DsbE_sf"/>
</dbReference>
<dbReference type="PROSITE" id="PS51352">
    <property type="entry name" value="THIOREDOXIN_2"/>
    <property type="match status" value="1"/>
</dbReference>
<comment type="caution">
    <text evidence="1">The sequence shown here is derived from an EMBL/GenBank/DDBJ whole genome shotgun (WGS) entry which is preliminary data.</text>
</comment>
<sequence length="150" mass="17286">MNKTMRLIMTLIIVFISQLSFMLPTKAIEITDYKGKVLYLDFWASWCIPCRKSFPWMNDLREKYSEDELAIVAVNLDKDKSLAQDFLEKYPASFSIAYDPEGKLAKKYQIPGMPSTIIFDKNGKVVDAHSGFFAKKIPEYEAKLEAIIKK</sequence>
<dbReference type="InterPro" id="IPR013740">
    <property type="entry name" value="Redoxin"/>
</dbReference>
<gene>
    <name evidence="1" type="ORF">ABVT43_03135</name>
</gene>
<dbReference type="PANTHER" id="PTHR42852">
    <property type="entry name" value="THIOL:DISULFIDE INTERCHANGE PROTEIN DSBE"/>
    <property type="match status" value="1"/>
</dbReference>
<dbReference type="InterPro" id="IPR036249">
    <property type="entry name" value="Thioredoxin-like_sf"/>
</dbReference>
<dbReference type="Pfam" id="PF08534">
    <property type="entry name" value="Redoxin"/>
    <property type="match status" value="1"/>
</dbReference>
<dbReference type="PANTHER" id="PTHR42852:SF18">
    <property type="entry name" value="CHROMOSOME UNDETERMINED SCAFFOLD_47, WHOLE GENOME SHOTGUN SEQUENCE"/>
    <property type="match status" value="1"/>
</dbReference>
<organism evidence="1 2">
    <name type="scientific">Aliikangiella maris</name>
    <dbReference type="NCBI Taxonomy" id="3162458"/>
    <lineage>
        <taxon>Bacteria</taxon>
        <taxon>Pseudomonadati</taxon>
        <taxon>Pseudomonadota</taxon>
        <taxon>Gammaproteobacteria</taxon>
        <taxon>Oceanospirillales</taxon>
        <taxon>Pleioneaceae</taxon>
        <taxon>Aliikangiella</taxon>
    </lineage>
</organism>
<protein>
    <submittedName>
        <fullName evidence="1">TlpA disulfide reductase family protein</fullName>
    </submittedName>
</protein>
<dbReference type="InterPro" id="IPR013766">
    <property type="entry name" value="Thioredoxin_domain"/>
</dbReference>
<evidence type="ECO:0000313" key="2">
    <source>
        <dbReference type="Proteomes" id="UP001548189"/>
    </source>
</evidence>
<proteinExistence type="predicted"/>
<reference evidence="1 2" key="1">
    <citation type="submission" date="2024-06" db="EMBL/GenBank/DDBJ databases">
        <authorList>
            <person name="Li F."/>
        </authorList>
    </citation>
    <scope>NUCLEOTIDE SEQUENCE [LARGE SCALE GENOMIC DNA]</scope>
    <source>
        <strain evidence="1 2">GXAS 311</strain>
    </source>
</reference>
<name>A0ABV2BQ97_9GAMM</name>
<dbReference type="Gene3D" id="3.40.30.10">
    <property type="entry name" value="Glutaredoxin"/>
    <property type="match status" value="1"/>
</dbReference>